<sequence length="445" mass="49175">MSLRDLYERQVRGLCPEHPPSGAVVERDGPLVRVHYGTHGTVDHATFDHDDLPGLIRRQQEVFAARCEPAEWKVHATDSPRLADHLRAAGFAPGPERVLLAADVEAVPPPASLRDGATIRTLTRWDPLPPRVPEAGPGQRRALRELLADGLPDEESDMRIFTLEWHAHVLGLLWIERLVGTDFAAVGGIAGEGAELLHQAARMWAPPPDDGRLRRPRRDTLFLVAEAAGPLVGSYEKAGFAEIGRVTTYRWAPPGEPARDRPVEAPVRGRDDVEVLLRFEERFGVTYETAEKGIAEPAASATWHLGDADEPTIARMEEIVERGLRACARPGDRLYRLKWYISSTRIDPLRVGGPGQPPWTCYAYLDDEHVIQATADLRMGTFGNWRESSLCVFGDDLVGHVDEELTTLLGTVLRRGGRPVGNVWSFGPQADSRTIRRVGTVTDAT</sequence>
<accession>A0A4U3M4Q5</accession>
<comment type="caution">
    <text evidence="1">The sequence shown here is derived from an EMBL/GenBank/DDBJ whole genome shotgun (WGS) entry which is preliminary data.</text>
</comment>
<dbReference type="OrthoDB" id="80999at2"/>
<protein>
    <submittedName>
        <fullName evidence="1">DUF2716 domain-containing protein</fullName>
    </submittedName>
</protein>
<evidence type="ECO:0000313" key="2">
    <source>
        <dbReference type="Proteomes" id="UP000308705"/>
    </source>
</evidence>
<dbReference type="Gene3D" id="3.40.630.30">
    <property type="match status" value="1"/>
</dbReference>
<name>A0A4U3M4Q5_9ACTN</name>
<dbReference type="Proteomes" id="UP000308705">
    <property type="component" value="Unassembled WGS sequence"/>
</dbReference>
<dbReference type="Pfam" id="PF10898">
    <property type="entry name" value="DUF2716"/>
    <property type="match status" value="1"/>
</dbReference>
<dbReference type="AlphaFoldDB" id="A0A4U3M4Q5"/>
<dbReference type="EMBL" id="SZQA01000041">
    <property type="protein sequence ID" value="TKK83808.1"/>
    <property type="molecule type" value="Genomic_DNA"/>
</dbReference>
<keyword evidence="2" id="KW-1185">Reference proteome</keyword>
<evidence type="ECO:0000313" key="1">
    <source>
        <dbReference type="EMBL" id="TKK83808.1"/>
    </source>
</evidence>
<organism evidence="1 2">
    <name type="scientific">Herbidospora galbida</name>
    <dbReference type="NCBI Taxonomy" id="2575442"/>
    <lineage>
        <taxon>Bacteria</taxon>
        <taxon>Bacillati</taxon>
        <taxon>Actinomycetota</taxon>
        <taxon>Actinomycetes</taxon>
        <taxon>Streptosporangiales</taxon>
        <taxon>Streptosporangiaceae</taxon>
        <taxon>Herbidospora</taxon>
    </lineage>
</organism>
<reference evidence="1 2" key="1">
    <citation type="submission" date="2019-04" db="EMBL/GenBank/DDBJ databases">
        <title>Herbidospora sp. NEAU-GS14.nov., a novel actinomycete isolated from soil.</title>
        <authorList>
            <person name="Han L."/>
        </authorList>
    </citation>
    <scope>NUCLEOTIDE SEQUENCE [LARGE SCALE GENOMIC DNA]</scope>
    <source>
        <strain evidence="1 2">NEAU-GS14</strain>
    </source>
</reference>
<dbReference type="RefSeq" id="WP_137250867.1">
    <property type="nucleotide sequence ID" value="NZ_SZQA01000041.1"/>
</dbReference>
<proteinExistence type="predicted"/>
<dbReference type="InterPro" id="IPR020323">
    <property type="entry name" value="DUF2716"/>
</dbReference>
<gene>
    <name evidence="1" type="ORF">FDA94_32375</name>
</gene>